<comment type="similarity">
    <text evidence="1">Belongs to the LysR transcriptional regulatory family.</text>
</comment>
<dbReference type="AlphaFoldDB" id="A0A3D9SF23"/>
<accession>A0A3D9SF23</accession>
<dbReference type="EMBL" id="QTTN01000001">
    <property type="protein sequence ID" value="REE94528.1"/>
    <property type="molecule type" value="Genomic_DNA"/>
</dbReference>
<evidence type="ECO:0000313" key="7">
    <source>
        <dbReference type="Proteomes" id="UP000256304"/>
    </source>
</evidence>
<evidence type="ECO:0000256" key="2">
    <source>
        <dbReference type="ARBA" id="ARBA00023015"/>
    </source>
</evidence>
<dbReference type="SUPFAM" id="SSF46785">
    <property type="entry name" value="Winged helix' DNA-binding domain"/>
    <property type="match status" value="1"/>
</dbReference>
<reference evidence="6 7" key="1">
    <citation type="submission" date="2018-08" db="EMBL/GenBank/DDBJ databases">
        <title>Genomic Encyclopedia of Type Strains, Phase III (KMG-III): the genomes of soil and plant-associated and newly described type strains.</title>
        <authorList>
            <person name="Whitman W."/>
        </authorList>
    </citation>
    <scope>NUCLEOTIDE SEQUENCE [LARGE SCALE GENOMIC DNA]</scope>
    <source>
        <strain evidence="6 7">CGMCC 1.10966</strain>
    </source>
</reference>
<dbReference type="Pfam" id="PF03466">
    <property type="entry name" value="LysR_substrate"/>
    <property type="match status" value="1"/>
</dbReference>
<organism evidence="6 7">
    <name type="scientific">Paenibacillus taihuensis</name>
    <dbReference type="NCBI Taxonomy" id="1156355"/>
    <lineage>
        <taxon>Bacteria</taxon>
        <taxon>Bacillati</taxon>
        <taxon>Bacillota</taxon>
        <taxon>Bacilli</taxon>
        <taxon>Bacillales</taxon>
        <taxon>Paenibacillaceae</taxon>
        <taxon>Paenibacillus</taxon>
    </lineage>
</organism>
<evidence type="ECO:0000256" key="4">
    <source>
        <dbReference type="ARBA" id="ARBA00023163"/>
    </source>
</evidence>
<gene>
    <name evidence="6" type="ORF">A8990_101324</name>
</gene>
<dbReference type="RefSeq" id="WP_116187242.1">
    <property type="nucleotide sequence ID" value="NZ_QTTN01000001.1"/>
</dbReference>
<keyword evidence="7" id="KW-1185">Reference proteome</keyword>
<dbReference type="InterPro" id="IPR036388">
    <property type="entry name" value="WH-like_DNA-bd_sf"/>
</dbReference>
<dbReference type="PROSITE" id="PS50931">
    <property type="entry name" value="HTH_LYSR"/>
    <property type="match status" value="1"/>
</dbReference>
<keyword evidence="3 6" id="KW-0238">DNA-binding</keyword>
<dbReference type="GO" id="GO:0000976">
    <property type="term" value="F:transcription cis-regulatory region binding"/>
    <property type="evidence" value="ECO:0007669"/>
    <property type="project" value="TreeGrafter"/>
</dbReference>
<dbReference type="InterPro" id="IPR036390">
    <property type="entry name" value="WH_DNA-bd_sf"/>
</dbReference>
<dbReference type="InterPro" id="IPR000847">
    <property type="entry name" value="LysR_HTH_N"/>
</dbReference>
<evidence type="ECO:0000259" key="5">
    <source>
        <dbReference type="PROSITE" id="PS50931"/>
    </source>
</evidence>
<proteinExistence type="inferred from homology"/>
<dbReference type="SUPFAM" id="SSF53850">
    <property type="entry name" value="Periplasmic binding protein-like II"/>
    <property type="match status" value="1"/>
</dbReference>
<sequence length="302" mass="32684">MNLYGLIVFHHVATTGSVTRAAELLRISQPAVTAHVRNMAAELGMTLLAPKGRGILLTEAGERLAAHAARLFSLEQDITRDLAAFRDGSVGKLRIAATSLPANFLLLEQIAAFKQAFPSVAVTLDTRNANDAAEALYQYKADIAVIGGSGEAREGLTRHVLLEDELWFVAAPTHPLAGRNVSLGELFMEPFIMREEGSAARDRLLALCRIHGAAIPETAIQVSGVHESLHAVAAGLGVSFVSSLEAKRAIAREELTRVQVQGEAELRNPIVLYTRDEEMLPPAAQQFMKALLQSIQHEHTSF</sequence>
<dbReference type="Proteomes" id="UP000256304">
    <property type="component" value="Unassembled WGS sequence"/>
</dbReference>
<evidence type="ECO:0000256" key="1">
    <source>
        <dbReference type="ARBA" id="ARBA00009437"/>
    </source>
</evidence>
<evidence type="ECO:0000256" key="3">
    <source>
        <dbReference type="ARBA" id="ARBA00023125"/>
    </source>
</evidence>
<protein>
    <submittedName>
        <fullName evidence="6">DNA-binding transcriptional LysR family regulator</fullName>
    </submittedName>
</protein>
<dbReference type="InterPro" id="IPR005119">
    <property type="entry name" value="LysR_subst-bd"/>
</dbReference>
<name>A0A3D9SF23_9BACL</name>
<dbReference type="Gene3D" id="1.10.10.10">
    <property type="entry name" value="Winged helix-like DNA-binding domain superfamily/Winged helix DNA-binding domain"/>
    <property type="match status" value="1"/>
</dbReference>
<keyword evidence="4" id="KW-0804">Transcription</keyword>
<dbReference type="PANTHER" id="PTHR30126:SF40">
    <property type="entry name" value="HTH-TYPE TRANSCRIPTIONAL REGULATOR GLTR"/>
    <property type="match status" value="1"/>
</dbReference>
<dbReference type="GO" id="GO:0003700">
    <property type="term" value="F:DNA-binding transcription factor activity"/>
    <property type="evidence" value="ECO:0007669"/>
    <property type="project" value="InterPro"/>
</dbReference>
<dbReference type="PANTHER" id="PTHR30126">
    <property type="entry name" value="HTH-TYPE TRANSCRIPTIONAL REGULATOR"/>
    <property type="match status" value="1"/>
</dbReference>
<comment type="caution">
    <text evidence="6">The sequence shown here is derived from an EMBL/GenBank/DDBJ whole genome shotgun (WGS) entry which is preliminary data.</text>
</comment>
<dbReference type="Pfam" id="PF00126">
    <property type="entry name" value="HTH_1"/>
    <property type="match status" value="1"/>
</dbReference>
<dbReference type="Gene3D" id="3.40.190.10">
    <property type="entry name" value="Periplasmic binding protein-like II"/>
    <property type="match status" value="2"/>
</dbReference>
<dbReference type="OrthoDB" id="9803735at2"/>
<feature type="domain" description="HTH lysR-type" evidence="5">
    <location>
        <begin position="1"/>
        <end position="58"/>
    </location>
</feature>
<evidence type="ECO:0000313" key="6">
    <source>
        <dbReference type="EMBL" id="REE94528.1"/>
    </source>
</evidence>
<keyword evidence="2" id="KW-0805">Transcription regulation</keyword>